<evidence type="ECO:0000313" key="2">
    <source>
        <dbReference type="EMBL" id="AUX08013.1"/>
    </source>
</evidence>
<dbReference type="KEGG" id="hdf:AArcSl_0360"/>
<dbReference type="Proteomes" id="UP000263012">
    <property type="component" value="Chromosome"/>
</dbReference>
<proteinExistence type="predicted"/>
<evidence type="ECO:0008006" key="4">
    <source>
        <dbReference type="Google" id="ProtNLM"/>
    </source>
</evidence>
<accession>A0A343TFZ1</accession>
<dbReference type="GeneID" id="37876695"/>
<name>A0A343TFZ1_9EURY</name>
<dbReference type="AlphaFoldDB" id="A0A343TFZ1"/>
<feature type="region of interest" description="Disordered" evidence="1">
    <location>
        <begin position="12"/>
        <end position="36"/>
    </location>
</feature>
<sequence>MDEKTEELREIFIDATGSESVTETQMESPGSLTDGDEGAVLERVSELVGTMRERYEFDSSLSDGELVDVVRCHFDGAADDTIAEHLGTEPQEVFRARMDLHLVTDGDREAPFELETLMELHADDAPIETRIETLDADEETVRRYSAVVDADMESTRANDRFRDEFRGLLTDADIEGPLAQDAHEDGLEEATEDIETDVSF</sequence>
<dbReference type="EMBL" id="CP025066">
    <property type="protein sequence ID" value="AUX08013.1"/>
    <property type="molecule type" value="Genomic_DNA"/>
</dbReference>
<dbReference type="OrthoDB" id="146450at2157"/>
<evidence type="ECO:0000313" key="3">
    <source>
        <dbReference type="Proteomes" id="UP000263012"/>
    </source>
</evidence>
<feature type="compositionally biased region" description="Polar residues" evidence="1">
    <location>
        <begin position="17"/>
        <end position="31"/>
    </location>
</feature>
<feature type="compositionally biased region" description="Acidic residues" evidence="1">
    <location>
        <begin position="186"/>
        <end position="200"/>
    </location>
</feature>
<reference evidence="3" key="1">
    <citation type="submission" date="2017-11" db="EMBL/GenBank/DDBJ databases">
        <title>Phenotypic and genomic properties of facultatively anaerobic sulfur-reducing natronoarchaea from hypersaline soda lakes.</title>
        <authorList>
            <person name="Sorokin D.Y."/>
            <person name="Kublanov I.V."/>
            <person name="Roman P."/>
            <person name="Sinninghe Damste J.S."/>
            <person name="Golyshin P.N."/>
            <person name="Rojo D."/>
            <person name="Ciordia S."/>
            <person name="Mena M.D.C."/>
            <person name="Ferrer M."/>
            <person name="Messina E."/>
            <person name="Smedile F."/>
            <person name="La Spada G."/>
            <person name="La Cono V."/>
            <person name="Yakimov M.M."/>
        </authorList>
    </citation>
    <scope>NUCLEOTIDE SEQUENCE [LARGE SCALE GENOMIC DNA]</scope>
    <source>
        <strain evidence="3">AArc-Sl</strain>
    </source>
</reference>
<evidence type="ECO:0000256" key="1">
    <source>
        <dbReference type="SAM" id="MobiDB-lite"/>
    </source>
</evidence>
<organism evidence="2 3">
    <name type="scientific">Halalkaliarchaeum desulfuricum</name>
    <dbReference type="NCBI Taxonomy" id="2055893"/>
    <lineage>
        <taxon>Archaea</taxon>
        <taxon>Methanobacteriati</taxon>
        <taxon>Methanobacteriota</taxon>
        <taxon>Stenosarchaea group</taxon>
        <taxon>Halobacteria</taxon>
        <taxon>Halobacteriales</taxon>
        <taxon>Haloferacaceae</taxon>
        <taxon>Halalkaliarchaeum</taxon>
    </lineage>
</organism>
<keyword evidence="3" id="KW-1185">Reference proteome</keyword>
<gene>
    <name evidence="2" type="ORF">AArcSl_0360</name>
</gene>
<dbReference type="RefSeq" id="WP_119814151.1">
    <property type="nucleotide sequence ID" value="NZ_CP025066.1"/>
</dbReference>
<protein>
    <recommendedName>
        <fullName evidence="4">Conditioned medium-induced protein 4</fullName>
    </recommendedName>
</protein>
<feature type="region of interest" description="Disordered" evidence="1">
    <location>
        <begin position="175"/>
        <end position="200"/>
    </location>
</feature>